<evidence type="ECO:0000313" key="2">
    <source>
        <dbReference type="EMBL" id="PSK96254.1"/>
    </source>
</evidence>
<proteinExistence type="predicted"/>
<protein>
    <submittedName>
        <fullName evidence="2">Uncharacterized protein</fullName>
    </submittedName>
</protein>
<dbReference type="EMBL" id="PYGA01000012">
    <property type="protein sequence ID" value="PSK96254.1"/>
    <property type="molecule type" value="Genomic_DNA"/>
</dbReference>
<feature type="transmembrane region" description="Helical" evidence="1">
    <location>
        <begin position="124"/>
        <end position="142"/>
    </location>
</feature>
<dbReference type="AlphaFoldDB" id="A0A2P8DGB0"/>
<keyword evidence="1" id="KW-1133">Transmembrane helix</keyword>
<evidence type="ECO:0000256" key="1">
    <source>
        <dbReference type="SAM" id="Phobius"/>
    </source>
</evidence>
<name>A0A2P8DGB0_9ACTN</name>
<reference evidence="2 3" key="1">
    <citation type="submission" date="2018-03" db="EMBL/GenBank/DDBJ databases">
        <title>Genomic Encyclopedia of Archaeal and Bacterial Type Strains, Phase II (KMG-II): from individual species to whole genera.</title>
        <authorList>
            <person name="Goeker M."/>
        </authorList>
    </citation>
    <scope>NUCLEOTIDE SEQUENCE [LARGE SCALE GENOMIC DNA]</scope>
    <source>
        <strain evidence="2 3">DSM 45312</strain>
    </source>
</reference>
<comment type="caution">
    <text evidence="2">The sequence shown here is derived from an EMBL/GenBank/DDBJ whole genome shotgun (WGS) entry which is preliminary data.</text>
</comment>
<gene>
    <name evidence="2" type="ORF">CLV63_112137</name>
</gene>
<evidence type="ECO:0000313" key="3">
    <source>
        <dbReference type="Proteomes" id="UP000240542"/>
    </source>
</evidence>
<keyword evidence="3" id="KW-1185">Reference proteome</keyword>
<organism evidence="2 3">
    <name type="scientific">Murinocardiopsis flavida</name>
    <dbReference type="NCBI Taxonomy" id="645275"/>
    <lineage>
        <taxon>Bacteria</taxon>
        <taxon>Bacillati</taxon>
        <taxon>Actinomycetota</taxon>
        <taxon>Actinomycetes</taxon>
        <taxon>Streptosporangiales</taxon>
        <taxon>Nocardiopsidaceae</taxon>
        <taxon>Murinocardiopsis</taxon>
    </lineage>
</organism>
<keyword evidence="1" id="KW-0472">Membrane</keyword>
<keyword evidence="1" id="KW-0812">Transmembrane</keyword>
<accession>A0A2P8DGB0</accession>
<dbReference type="Proteomes" id="UP000240542">
    <property type="component" value="Unassembled WGS sequence"/>
</dbReference>
<sequence>MWRLEAVDADLAARLGAADPAAQRRMAGAAARAAAAFTGLADPAPMAALHALDNGQVDDAVHTAAAAHAAHLTGCYWDAHDAWADADDEVSAPRPPDTDLDRSCAAQAVAEAVRADPRAAALEAVYFAAIAVGGLAALNGLIRSQRDP</sequence>